<protein>
    <submittedName>
        <fullName evidence="3">8-oxo-dGTP diphosphatase</fullName>
    </submittedName>
</protein>
<evidence type="ECO:0000256" key="1">
    <source>
        <dbReference type="ARBA" id="ARBA00022801"/>
    </source>
</evidence>
<gene>
    <name evidence="3" type="ORF">ATL40_0419</name>
</gene>
<proteinExistence type="predicted"/>
<dbReference type="SUPFAM" id="SSF53254">
    <property type="entry name" value="Phosphoglycerate mutase-like"/>
    <property type="match status" value="1"/>
</dbReference>
<evidence type="ECO:0000259" key="2">
    <source>
        <dbReference type="PROSITE" id="PS51462"/>
    </source>
</evidence>
<dbReference type="PROSITE" id="PS00893">
    <property type="entry name" value="NUDIX_BOX"/>
    <property type="match status" value="1"/>
</dbReference>
<dbReference type="PANTHER" id="PTHR21340">
    <property type="entry name" value="DIADENOSINE 5,5-P1,P4-TETRAPHOSPHATE PYROPHOSPHOHYDROLASE MUTT"/>
    <property type="match status" value="1"/>
</dbReference>
<dbReference type="InterPro" id="IPR013078">
    <property type="entry name" value="His_Pase_superF_clade-1"/>
</dbReference>
<evidence type="ECO:0000313" key="4">
    <source>
        <dbReference type="Proteomes" id="UP000224915"/>
    </source>
</evidence>
<dbReference type="PROSITE" id="PS51462">
    <property type="entry name" value="NUDIX"/>
    <property type="match status" value="1"/>
</dbReference>
<dbReference type="SMART" id="SM00855">
    <property type="entry name" value="PGAM"/>
    <property type="match status" value="1"/>
</dbReference>
<dbReference type="Pfam" id="PF00300">
    <property type="entry name" value="His_Phos_1"/>
    <property type="match status" value="1"/>
</dbReference>
<dbReference type="InterPro" id="IPR000086">
    <property type="entry name" value="NUDIX_hydrolase_dom"/>
</dbReference>
<dbReference type="GO" id="GO:0006167">
    <property type="term" value="P:AMP biosynthetic process"/>
    <property type="evidence" value="ECO:0007669"/>
    <property type="project" value="TreeGrafter"/>
</dbReference>
<keyword evidence="4" id="KW-1185">Reference proteome</keyword>
<dbReference type="Proteomes" id="UP000224915">
    <property type="component" value="Unassembled WGS sequence"/>
</dbReference>
<dbReference type="CDD" id="cd03673">
    <property type="entry name" value="NUDIX_Ap6A_hydrolase"/>
    <property type="match status" value="1"/>
</dbReference>
<dbReference type="InterPro" id="IPR015797">
    <property type="entry name" value="NUDIX_hydrolase-like_dom_sf"/>
</dbReference>
<dbReference type="InterPro" id="IPR029033">
    <property type="entry name" value="His_PPase_superfam"/>
</dbReference>
<evidence type="ECO:0000313" key="3">
    <source>
        <dbReference type="EMBL" id="PFG18869.1"/>
    </source>
</evidence>
<organism evidence="3 4">
    <name type="scientific">Serinibacter salmoneus</name>
    <dbReference type="NCBI Taxonomy" id="556530"/>
    <lineage>
        <taxon>Bacteria</taxon>
        <taxon>Bacillati</taxon>
        <taxon>Actinomycetota</taxon>
        <taxon>Actinomycetes</taxon>
        <taxon>Micrococcales</taxon>
        <taxon>Beutenbergiaceae</taxon>
        <taxon>Serinibacter</taxon>
    </lineage>
</organism>
<dbReference type="Pfam" id="PF00293">
    <property type="entry name" value="NUDIX"/>
    <property type="match status" value="1"/>
</dbReference>
<dbReference type="InterPro" id="IPR020084">
    <property type="entry name" value="NUDIX_hydrolase_CS"/>
</dbReference>
<dbReference type="GO" id="GO:0006754">
    <property type="term" value="P:ATP biosynthetic process"/>
    <property type="evidence" value="ECO:0007669"/>
    <property type="project" value="TreeGrafter"/>
</dbReference>
<dbReference type="EMBL" id="PDJD01000001">
    <property type="protein sequence ID" value="PFG18869.1"/>
    <property type="molecule type" value="Genomic_DNA"/>
</dbReference>
<keyword evidence="1" id="KW-0378">Hydrolase</keyword>
<name>A0A2A9CZ53_9MICO</name>
<accession>A0A2A9CZ53</accession>
<reference evidence="3 4" key="1">
    <citation type="submission" date="2017-10" db="EMBL/GenBank/DDBJ databases">
        <title>Sequencing the genomes of 1000 actinobacteria strains.</title>
        <authorList>
            <person name="Klenk H.-P."/>
        </authorList>
    </citation>
    <scope>NUCLEOTIDE SEQUENCE [LARGE SCALE GENOMIC DNA]</scope>
    <source>
        <strain evidence="3 4">DSM 21801</strain>
    </source>
</reference>
<dbReference type="RefSeq" id="WP_245866604.1">
    <property type="nucleotide sequence ID" value="NZ_PDJD01000001.1"/>
</dbReference>
<dbReference type="GO" id="GO:0004081">
    <property type="term" value="F:bis(5'-nucleosyl)-tetraphosphatase (asymmetrical) activity"/>
    <property type="evidence" value="ECO:0007669"/>
    <property type="project" value="TreeGrafter"/>
</dbReference>
<dbReference type="AlphaFoldDB" id="A0A2A9CZ53"/>
<dbReference type="PANTHER" id="PTHR21340:SF0">
    <property type="entry name" value="BIS(5'-NUCLEOSYL)-TETRAPHOSPHATASE [ASYMMETRICAL]"/>
    <property type="match status" value="1"/>
</dbReference>
<feature type="domain" description="Nudix hydrolase" evidence="2">
    <location>
        <begin position="25"/>
        <end position="163"/>
    </location>
</feature>
<dbReference type="Gene3D" id="3.40.50.1240">
    <property type="entry name" value="Phosphoglycerate mutase-like"/>
    <property type="match status" value="1"/>
</dbReference>
<dbReference type="SUPFAM" id="SSF55811">
    <property type="entry name" value="Nudix"/>
    <property type="match status" value="1"/>
</dbReference>
<comment type="caution">
    <text evidence="3">The sequence shown here is derived from an EMBL/GenBank/DDBJ whole genome shotgun (WGS) entry which is preliminary data.</text>
</comment>
<sequence length="348" mass="37178">MAAGGTGTAQRAALADASNGALMAPAVHAAGAVVWRVVGRALEVLLIHRPKYDDWSWPKGKIVAGETLPACAVREIAEETGVVVALGQPLPAVRYRLPDGRAKICHYWSARALDHSSPAAAARGGVPPCDEAEVDEARWVSASQARRMLTSPSDRAPLDALVDLFEDGHLATHALVVLRHARAKKRSAWPGGEETRPLTAVGLRQASHLPETLSAFGAEQVFTSPWERCAATVAPYAQAAGVAAVTVPTLTEAADAASPRRARRSVSEILALFRRRQEAPIGAVLCTHRPVLPTVLQALAAVAPNRVRARLPQANPYLRTGEVLVAHVLPRHRRGLRIVAVELHRARV</sequence>
<dbReference type="Gene3D" id="3.90.79.10">
    <property type="entry name" value="Nucleoside Triphosphate Pyrophosphohydrolase"/>
    <property type="match status" value="1"/>
</dbReference>
<dbReference type="InterPro" id="IPR051325">
    <property type="entry name" value="Nudix_hydrolase_domain"/>
</dbReference>